<dbReference type="RefSeq" id="WP_188221160.1">
    <property type="nucleotide sequence ID" value="NZ_NASZ01000021.1"/>
</dbReference>
<evidence type="ECO:0000313" key="1">
    <source>
        <dbReference type="EMBL" id="MBD0726030.1"/>
    </source>
</evidence>
<protein>
    <submittedName>
        <fullName evidence="1">Uncharacterized protein</fullName>
    </submittedName>
</protein>
<gene>
    <name evidence="1" type="ORF">B6A10_12675</name>
</gene>
<sequence>MKKIIFFALLINFSCNHTEKIGDYNYTNAFKKVNSDGIMYTYKLYINPKSDTVFSTLVKGQKFEFQSDTDTIFASGNLQVKKIDNDYYIITKQYYINGYEKSTTIDSIIRTYKQSQEGRVKFCKIIYYEKGKEKKFNHLDSRNNSIKINDFPPPPGKQF</sequence>
<proteinExistence type="predicted"/>
<evidence type="ECO:0000313" key="2">
    <source>
        <dbReference type="Proteomes" id="UP000661715"/>
    </source>
</evidence>
<accession>A0ABR7USZ2</accession>
<comment type="caution">
    <text evidence="1">The sequence shown here is derived from an EMBL/GenBank/DDBJ whole genome shotgun (WGS) entry which is preliminary data.</text>
</comment>
<keyword evidence="2" id="KW-1185">Reference proteome</keyword>
<dbReference type="EMBL" id="NASZ01000021">
    <property type="protein sequence ID" value="MBD0726030.1"/>
    <property type="molecule type" value="Genomic_DNA"/>
</dbReference>
<dbReference type="Proteomes" id="UP000661715">
    <property type="component" value="Unassembled WGS sequence"/>
</dbReference>
<name>A0ABR7USZ2_9FLAO</name>
<reference evidence="1 2" key="1">
    <citation type="journal article" date="2020" name="Microbiol. Res.">
        <title>Flavobacterium pokkalii sp. nov., a novel plant growth promoting native rhizobacteria isolated from pokkali rice grown in coastal saline affected agricultural regions of southern India, Kerala.</title>
        <authorList>
            <person name="Menon R.R."/>
            <person name="Kumari S."/>
            <person name="Viver T."/>
            <person name="Rameshkumar N."/>
        </authorList>
    </citation>
    <scope>NUCLEOTIDE SEQUENCE [LARGE SCALE GENOMIC DNA]</scope>
    <source>
        <strain evidence="1 2">L1I52</strain>
    </source>
</reference>
<organism evidence="1 2">
    <name type="scientific">Flavobacterium pokkalii</name>
    <dbReference type="NCBI Taxonomy" id="1940408"/>
    <lineage>
        <taxon>Bacteria</taxon>
        <taxon>Pseudomonadati</taxon>
        <taxon>Bacteroidota</taxon>
        <taxon>Flavobacteriia</taxon>
        <taxon>Flavobacteriales</taxon>
        <taxon>Flavobacteriaceae</taxon>
        <taxon>Flavobacterium</taxon>
    </lineage>
</organism>